<dbReference type="GeneID" id="63692972"/>
<dbReference type="AlphaFoldDB" id="A0A017S7I4"/>
<name>A0A017S7I4_ASPRC</name>
<dbReference type="HOGENOM" id="CLU_2108551_0_0_1"/>
<accession>A0A017S7I4</accession>
<protein>
    <submittedName>
        <fullName evidence="1">Uncharacterized protein</fullName>
    </submittedName>
</protein>
<reference evidence="2" key="1">
    <citation type="journal article" date="2014" name="Nat. Commun.">
        <title>Genomic adaptations of the halophilic Dead Sea filamentous fungus Eurotium rubrum.</title>
        <authorList>
            <person name="Kis-Papo T."/>
            <person name="Weig A.R."/>
            <person name="Riley R."/>
            <person name="Persoh D."/>
            <person name="Salamov A."/>
            <person name="Sun H."/>
            <person name="Lipzen A."/>
            <person name="Wasser S.P."/>
            <person name="Rambold G."/>
            <person name="Grigoriev I.V."/>
            <person name="Nevo E."/>
        </authorList>
    </citation>
    <scope>NUCLEOTIDE SEQUENCE [LARGE SCALE GENOMIC DNA]</scope>
    <source>
        <strain evidence="2">CBS 135680</strain>
    </source>
</reference>
<evidence type="ECO:0000313" key="1">
    <source>
        <dbReference type="EMBL" id="EYE92927.1"/>
    </source>
</evidence>
<keyword evidence="2" id="KW-1185">Reference proteome</keyword>
<proteinExistence type="predicted"/>
<dbReference type="Proteomes" id="UP000019804">
    <property type="component" value="Unassembled WGS sequence"/>
</dbReference>
<sequence length="115" mass="13149">MTSMRRKSLHVSVSQLVFEIATTLTDGLSRSSGDTFFRQGALTWKLGTRSKSNQFSTNQEAVFNRFSRAISVDVLRHFESPRIPILCGNPFRILFERFVRATSTWSLNFHGAVKY</sequence>
<gene>
    <name evidence="1" type="ORF">EURHEDRAFT_171375</name>
</gene>
<organism evidence="1 2">
    <name type="scientific">Aspergillus ruber (strain CBS 135680)</name>
    <dbReference type="NCBI Taxonomy" id="1388766"/>
    <lineage>
        <taxon>Eukaryota</taxon>
        <taxon>Fungi</taxon>
        <taxon>Dikarya</taxon>
        <taxon>Ascomycota</taxon>
        <taxon>Pezizomycotina</taxon>
        <taxon>Eurotiomycetes</taxon>
        <taxon>Eurotiomycetidae</taxon>
        <taxon>Eurotiales</taxon>
        <taxon>Aspergillaceae</taxon>
        <taxon>Aspergillus</taxon>
        <taxon>Aspergillus subgen. Aspergillus</taxon>
    </lineage>
</organism>
<evidence type="ECO:0000313" key="2">
    <source>
        <dbReference type="Proteomes" id="UP000019804"/>
    </source>
</evidence>
<dbReference type="RefSeq" id="XP_040636615.1">
    <property type="nucleotide sequence ID" value="XM_040777848.1"/>
</dbReference>
<dbReference type="EMBL" id="KK088434">
    <property type="protein sequence ID" value="EYE92927.1"/>
    <property type="molecule type" value="Genomic_DNA"/>
</dbReference>